<evidence type="ECO:0000256" key="2">
    <source>
        <dbReference type="SAM" id="Phobius"/>
    </source>
</evidence>
<evidence type="ECO:0000313" key="3">
    <source>
        <dbReference type="EMBL" id="QDT10970.1"/>
    </source>
</evidence>
<sequence>MKASILDLIFATVFAACTFSLWMLYPEFADTAIAVGLWSLLAAISCIRRKRTLIYFSAIAAVAFVVRYAGHLDRLRSPYFFAEFVDIGSMLCCFGIVANTAILDRHNLAWYLGIAALFVVFFFTPFLLPIHPLISLSPMMIISTGLVLTWQRGRAALKMTEPCDSHEAPHDDFRNGNHIGGAR</sequence>
<feature type="compositionally biased region" description="Basic and acidic residues" evidence="1">
    <location>
        <begin position="161"/>
        <end position="175"/>
    </location>
</feature>
<evidence type="ECO:0000313" key="4">
    <source>
        <dbReference type="EMBL" id="QDT10986.1"/>
    </source>
</evidence>
<evidence type="ECO:0000256" key="1">
    <source>
        <dbReference type="SAM" id="MobiDB-lite"/>
    </source>
</evidence>
<keyword evidence="5" id="KW-1185">Reference proteome</keyword>
<feature type="transmembrane region" description="Helical" evidence="2">
    <location>
        <begin position="108"/>
        <end position="127"/>
    </location>
</feature>
<proteinExistence type="predicted"/>
<feature type="transmembrane region" description="Helical" evidence="2">
    <location>
        <begin position="5"/>
        <end position="25"/>
    </location>
</feature>
<name>A0A517NV27_9BACT</name>
<dbReference type="RefSeq" id="WP_145418699.1">
    <property type="nucleotide sequence ID" value="NZ_CP036526.1"/>
</dbReference>
<accession>A0A517NV27</accession>
<protein>
    <submittedName>
        <fullName evidence="3">Uncharacterized protein</fullName>
    </submittedName>
</protein>
<feature type="region of interest" description="Disordered" evidence="1">
    <location>
        <begin position="161"/>
        <end position="183"/>
    </location>
</feature>
<feature type="transmembrane region" description="Helical" evidence="2">
    <location>
        <begin position="52"/>
        <end position="69"/>
    </location>
</feature>
<reference evidence="3 5" key="1">
    <citation type="submission" date="2019-02" db="EMBL/GenBank/DDBJ databases">
        <title>Deep-cultivation of Planctomycetes and their phenomic and genomic characterization uncovers novel biology.</title>
        <authorList>
            <person name="Wiegand S."/>
            <person name="Jogler M."/>
            <person name="Boedeker C."/>
            <person name="Pinto D."/>
            <person name="Vollmers J."/>
            <person name="Rivas-Marin E."/>
            <person name="Kohn T."/>
            <person name="Peeters S.H."/>
            <person name="Heuer A."/>
            <person name="Rast P."/>
            <person name="Oberbeckmann S."/>
            <person name="Bunk B."/>
            <person name="Jeske O."/>
            <person name="Meyerdierks A."/>
            <person name="Storesund J.E."/>
            <person name="Kallscheuer N."/>
            <person name="Luecker S."/>
            <person name="Lage O.M."/>
            <person name="Pohl T."/>
            <person name="Merkel B.J."/>
            <person name="Hornburger P."/>
            <person name="Mueller R.-W."/>
            <person name="Bruemmer F."/>
            <person name="Labrenz M."/>
            <person name="Spormann A.M."/>
            <person name="Op den Camp H."/>
            <person name="Overmann J."/>
            <person name="Amann R."/>
            <person name="Jetten M.S.M."/>
            <person name="Mascher T."/>
            <person name="Medema M.H."/>
            <person name="Devos D.P."/>
            <person name="Kaster A.-K."/>
            <person name="Ovreas L."/>
            <person name="Rohde M."/>
            <person name="Galperin M.Y."/>
            <person name="Jogler C."/>
        </authorList>
    </citation>
    <scope>NUCLEOTIDE SEQUENCE [LARGE SCALE GENOMIC DNA]</scope>
    <source>
        <strain evidence="3 5">K23_9</strain>
    </source>
</reference>
<keyword evidence="2" id="KW-0472">Membrane</keyword>
<dbReference type="EMBL" id="CP036526">
    <property type="protein sequence ID" value="QDT10970.1"/>
    <property type="molecule type" value="Genomic_DNA"/>
</dbReference>
<feature type="transmembrane region" description="Helical" evidence="2">
    <location>
        <begin position="81"/>
        <end position="101"/>
    </location>
</feature>
<dbReference type="Proteomes" id="UP000319817">
    <property type="component" value="Chromosome"/>
</dbReference>
<dbReference type="AlphaFoldDB" id="A0A517NV27"/>
<organism evidence="3 5">
    <name type="scientific">Stieleria marina</name>
    <dbReference type="NCBI Taxonomy" id="1930275"/>
    <lineage>
        <taxon>Bacteria</taxon>
        <taxon>Pseudomonadati</taxon>
        <taxon>Planctomycetota</taxon>
        <taxon>Planctomycetia</taxon>
        <taxon>Pirellulales</taxon>
        <taxon>Pirellulaceae</taxon>
        <taxon>Stieleria</taxon>
    </lineage>
</organism>
<evidence type="ECO:0000313" key="5">
    <source>
        <dbReference type="Proteomes" id="UP000319817"/>
    </source>
</evidence>
<keyword evidence="2" id="KW-0812">Transmembrane</keyword>
<feature type="transmembrane region" description="Helical" evidence="2">
    <location>
        <begin position="31"/>
        <end position="47"/>
    </location>
</feature>
<dbReference type="EMBL" id="CP036526">
    <property type="protein sequence ID" value="QDT10986.1"/>
    <property type="molecule type" value="Genomic_DNA"/>
</dbReference>
<gene>
    <name evidence="3" type="ORF">K239x_29630</name>
    <name evidence="4" type="ORF">K239x_29790</name>
</gene>
<keyword evidence="2" id="KW-1133">Transmembrane helix</keyword>